<evidence type="ECO:0000313" key="13">
    <source>
        <dbReference type="Proteomes" id="UP000095287"/>
    </source>
</evidence>
<keyword evidence="4" id="KW-0677">Repeat</keyword>
<feature type="domain" description="C2H2-type" evidence="12">
    <location>
        <begin position="229"/>
        <end position="257"/>
    </location>
</feature>
<dbReference type="FunFam" id="3.30.160.60:FF:000193">
    <property type="entry name" value="Zinc finger protein 300"/>
    <property type="match status" value="2"/>
</dbReference>
<dbReference type="GO" id="GO:0008270">
    <property type="term" value="F:zinc ion binding"/>
    <property type="evidence" value="ECO:0007669"/>
    <property type="project" value="UniProtKB-KW"/>
</dbReference>
<dbReference type="SUPFAM" id="SSF57667">
    <property type="entry name" value="beta-beta-alpha zinc fingers"/>
    <property type="match status" value="6"/>
</dbReference>
<feature type="domain" description="C2H2-type" evidence="12">
    <location>
        <begin position="259"/>
        <end position="286"/>
    </location>
</feature>
<keyword evidence="7" id="KW-0805">Transcription regulation</keyword>
<evidence type="ECO:0000313" key="14">
    <source>
        <dbReference type="WBParaSite" id="L893_g2100.t2"/>
    </source>
</evidence>
<dbReference type="PROSITE" id="PS00028">
    <property type="entry name" value="ZINC_FINGER_C2H2_1"/>
    <property type="match status" value="10"/>
</dbReference>
<feature type="domain" description="C2H2-type" evidence="12">
    <location>
        <begin position="202"/>
        <end position="229"/>
    </location>
</feature>
<keyword evidence="13" id="KW-1185">Reference proteome</keyword>
<dbReference type="WBParaSite" id="L893_g2100.t2">
    <property type="protein sequence ID" value="L893_g2100.t2"/>
    <property type="gene ID" value="L893_g2100"/>
</dbReference>
<dbReference type="Pfam" id="PF00096">
    <property type="entry name" value="zf-C2H2"/>
    <property type="match status" value="8"/>
</dbReference>
<dbReference type="PROSITE" id="PS50157">
    <property type="entry name" value="ZINC_FINGER_C2H2_2"/>
    <property type="match status" value="10"/>
</dbReference>
<accession>A0A1I7YZ64</accession>
<keyword evidence="3" id="KW-0479">Metal-binding</keyword>
<comment type="subcellular location">
    <subcellularLocation>
        <location evidence="1">Nucleus</location>
    </subcellularLocation>
</comment>
<dbReference type="Pfam" id="PF13912">
    <property type="entry name" value="zf-C2H2_6"/>
    <property type="match status" value="1"/>
</dbReference>
<feature type="domain" description="C2H2-type" evidence="12">
    <location>
        <begin position="383"/>
        <end position="410"/>
    </location>
</feature>
<evidence type="ECO:0000259" key="12">
    <source>
        <dbReference type="PROSITE" id="PS50157"/>
    </source>
</evidence>
<feature type="compositionally biased region" description="Polar residues" evidence="11">
    <location>
        <begin position="38"/>
        <end position="52"/>
    </location>
</feature>
<reference evidence="14" key="1">
    <citation type="submission" date="2016-11" db="UniProtKB">
        <authorList>
            <consortium name="WormBaseParasite"/>
        </authorList>
    </citation>
    <scope>IDENTIFICATION</scope>
</reference>
<evidence type="ECO:0000256" key="9">
    <source>
        <dbReference type="ARBA" id="ARBA00023242"/>
    </source>
</evidence>
<evidence type="ECO:0000256" key="5">
    <source>
        <dbReference type="ARBA" id="ARBA00022771"/>
    </source>
</evidence>
<evidence type="ECO:0000256" key="1">
    <source>
        <dbReference type="ARBA" id="ARBA00004123"/>
    </source>
</evidence>
<dbReference type="InterPro" id="IPR036236">
    <property type="entry name" value="Znf_C2H2_sf"/>
</dbReference>
<evidence type="ECO:0000256" key="2">
    <source>
        <dbReference type="ARBA" id="ARBA00006991"/>
    </source>
</evidence>
<dbReference type="PANTHER" id="PTHR24377">
    <property type="entry name" value="IP01015P-RELATED"/>
    <property type="match status" value="1"/>
</dbReference>
<feature type="compositionally biased region" description="Low complexity" evidence="11">
    <location>
        <begin position="53"/>
        <end position="66"/>
    </location>
</feature>
<evidence type="ECO:0000256" key="8">
    <source>
        <dbReference type="ARBA" id="ARBA00023163"/>
    </source>
</evidence>
<evidence type="ECO:0000256" key="3">
    <source>
        <dbReference type="ARBA" id="ARBA00022723"/>
    </source>
</evidence>
<feature type="domain" description="C2H2-type" evidence="12">
    <location>
        <begin position="117"/>
        <end position="144"/>
    </location>
</feature>
<feature type="domain" description="C2H2-type" evidence="12">
    <location>
        <begin position="173"/>
        <end position="201"/>
    </location>
</feature>
<dbReference type="FunFam" id="3.30.160.60:FF:000475">
    <property type="entry name" value="zinc finger protein 32 isoform X1"/>
    <property type="match status" value="1"/>
</dbReference>
<keyword evidence="6" id="KW-0862">Zinc</keyword>
<feature type="region of interest" description="Disordered" evidence="11">
    <location>
        <begin position="1"/>
        <end position="112"/>
    </location>
</feature>
<evidence type="ECO:0000256" key="7">
    <source>
        <dbReference type="ARBA" id="ARBA00023015"/>
    </source>
</evidence>
<dbReference type="FunFam" id="3.30.160.60:FF:000446">
    <property type="entry name" value="Zinc finger protein"/>
    <property type="match status" value="1"/>
</dbReference>
<evidence type="ECO:0000256" key="10">
    <source>
        <dbReference type="PROSITE-ProRule" id="PRU00042"/>
    </source>
</evidence>
<keyword evidence="5 10" id="KW-0863">Zinc-finger</keyword>
<dbReference type="FunFam" id="3.30.160.60:FF:000295">
    <property type="entry name" value="zinc finger protein 19"/>
    <property type="match status" value="1"/>
</dbReference>
<feature type="domain" description="C2H2-type" evidence="12">
    <location>
        <begin position="315"/>
        <end position="338"/>
    </location>
</feature>
<evidence type="ECO:0000256" key="4">
    <source>
        <dbReference type="ARBA" id="ARBA00022737"/>
    </source>
</evidence>
<dbReference type="Proteomes" id="UP000095287">
    <property type="component" value="Unplaced"/>
</dbReference>
<protein>
    <submittedName>
        <fullName evidence="14">Zinc finger protein</fullName>
    </submittedName>
</protein>
<name>A0A1I7YZ64_9BILA</name>
<dbReference type="Gene3D" id="3.30.160.60">
    <property type="entry name" value="Classic Zinc Finger"/>
    <property type="match status" value="10"/>
</dbReference>
<organism evidence="13 14">
    <name type="scientific">Steinernema glaseri</name>
    <dbReference type="NCBI Taxonomy" id="37863"/>
    <lineage>
        <taxon>Eukaryota</taxon>
        <taxon>Metazoa</taxon>
        <taxon>Ecdysozoa</taxon>
        <taxon>Nematoda</taxon>
        <taxon>Chromadorea</taxon>
        <taxon>Rhabditida</taxon>
        <taxon>Tylenchina</taxon>
        <taxon>Panagrolaimomorpha</taxon>
        <taxon>Strongyloidoidea</taxon>
        <taxon>Steinernematidae</taxon>
        <taxon>Steinernema</taxon>
    </lineage>
</organism>
<feature type="domain" description="C2H2-type" evidence="12">
    <location>
        <begin position="145"/>
        <end position="172"/>
    </location>
</feature>
<dbReference type="GO" id="GO:0005634">
    <property type="term" value="C:nucleus"/>
    <property type="evidence" value="ECO:0007669"/>
    <property type="project" value="UniProtKB-SubCell"/>
</dbReference>
<evidence type="ECO:0000256" key="6">
    <source>
        <dbReference type="ARBA" id="ARBA00022833"/>
    </source>
</evidence>
<sequence>MLVETLQPQGVTPNYRTSMTALDESEMSDASDRRSCPSVGSSSQLSVHTAPQSGFSSASSDLSFSDPSEHQLSPHSFTEDMDNKSSDAPMLTEEQHSEPAKPAPSKKGSASQVEKRHICDDCGKAFPYLSILESHKRCHTGEKPFPCHFCSKKFAQKATLQVHERTHTGERPYKCKYCEKTFAQYGTKTVHEKSAHLGIRNYKCPKCSKCLSSPSALYTHKKTHGEKTFHCEFCTKTFTLKNYLKLHVKQVHGQNERKHVCKYCNKSFAYAGSLQVHVRTHTGEKPYTCKYCPKAFASQGNLQSHERTHTGERPYSCNVCGRAFIQKSQLTAHEATHAYVVDGNGESTVKKQTDFVCKFCGKRYAYASSLYVHTRLHTGERPFRCGYCDKSFTNQGNMQVHERVHTGEKPFKCNMCDRRYAQKVGLKIHMEQCQQLVNTNKASQIAQELQSGHMEHEDKLADMGKSVDLLSIFQSQMKSLPKMSYPVSIAPSAASSASFPQELVNPPFGLKLPTVPASLAYSPAAAPLISNESSLLSGLLSPGELLLNSNLTMGSVLKAPTSQESMAPFPTLPTTLSSLPHLDSLSAFEKVSSAADDFLDISLLKPLLDVSQSSLPVSSIPQATSSSLLNSSVAANVYQQLQLLLQSYPMISLPNSLLGTSLPIVSQAVNILPGAFQSSSVKPEPSMTV</sequence>
<dbReference type="SMART" id="SM00355">
    <property type="entry name" value="ZnF_C2H2"/>
    <property type="match status" value="11"/>
</dbReference>
<comment type="similarity">
    <text evidence="2">Belongs to the krueppel C2H2-type zinc-finger protein family.</text>
</comment>
<proteinExistence type="inferred from homology"/>
<keyword evidence="9" id="KW-0539">Nucleus</keyword>
<dbReference type="AlphaFoldDB" id="A0A1I7YZ64"/>
<dbReference type="InterPro" id="IPR050826">
    <property type="entry name" value="Krueppel_C2H2_ZnFinger"/>
</dbReference>
<dbReference type="GO" id="GO:0000122">
    <property type="term" value="P:negative regulation of transcription by RNA polymerase II"/>
    <property type="evidence" value="ECO:0007669"/>
    <property type="project" value="UniProtKB-ARBA"/>
</dbReference>
<dbReference type="FunFam" id="3.30.160.60:FF:002343">
    <property type="entry name" value="Zinc finger protein 33A"/>
    <property type="match status" value="2"/>
</dbReference>
<dbReference type="FunFam" id="3.30.160.60:FF:000065">
    <property type="entry name" value="B-cell CLL/lymphoma 6, member B"/>
    <property type="match status" value="1"/>
</dbReference>
<dbReference type="InterPro" id="IPR013087">
    <property type="entry name" value="Znf_C2H2_type"/>
</dbReference>
<evidence type="ECO:0000256" key="11">
    <source>
        <dbReference type="SAM" id="MobiDB-lite"/>
    </source>
</evidence>
<keyword evidence="8" id="KW-0804">Transcription</keyword>
<feature type="domain" description="C2H2-type" evidence="12">
    <location>
        <begin position="355"/>
        <end position="382"/>
    </location>
</feature>
<feature type="compositionally biased region" description="Polar residues" evidence="11">
    <location>
        <begin position="1"/>
        <end position="20"/>
    </location>
</feature>
<feature type="domain" description="C2H2-type" evidence="12">
    <location>
        <begin position="287"/>
        <end position="314"/>
    </location>
</feature>
<dbReference type="FunFam" id="3.30.160.60:FF:000624">
    <property type="entry name" value="zinc finger protein 697"/>
    <property type="match status" value="1"/>
</dbReference>